<comment type="caution">
    <text evidence="2">The sequence shown here is derived from an EMBL/GenBank/DDBJ whole genome shotgun (WGS) entry which is preliminary data.</text>
</comment>
<dbReference type="SUPFAM" id="SSF82866">
    <property type="entry name" value="Multidrug efflux transporter AcrB transmembrane domain"/>
    <property type="match status" value="1"/>
</dbReference>
<dbReference type="EMBL" id="JAUOQO010000745">
    <property type="protein sequence ID" value="MDO6575482.1"/>
    <property type="molecule type" value="Genomic_DNA"/>
</dbReference>
<dbReference type="AlphaFoldDB" id="A0AAW7YUU1"/>
<feature type="non-terminal residue" evidence="2">
    <location>
        <position position="1"/>
    </location>
</feature>
<keyword evidence="1" id="KW-1133">Transmembrane helix</keyword>
<dbReference type="PANTHER" id="PTHR32063">
    <property type="match status" value="1"/>
</dbReference>
<dbReference type="Gene3D" id="1.20.1640.10">
    <property type="entry name" value="Multidrug efflux transporter AcrB transmembrane domain"/>
    <property type="match status" value="2"/>
</dbReference>
<dbReference type="InterPro" id="IPR001036">
    <property type="entry name" value="Acrflvin-R"/>
</dbReference>
<dbReference type="PANTHER" id="PTHR32063:SF28">
    <property type="entry name" value="BLR2861 PROTEIN"/>
    <property type="match status" value="1"/>
</dbReference>
<evidence type="ECO:0000256" key="1">
    <source>
        <dbReference type="SAM" id="Phobius"/>
    </source>
</evidence>
<feature type="transmembrane region" description="Helical" evidence="1">
    <location>
        <begin position="20"/>
        <end position="46"/>
    </location>
</feature>
<evidence type="ECO:0000313" key="3">
    <source>
        <dbReference type="Proteomes" id="UP001170310"/>
    </source>
</evidence>
<keyword evidence="1" id="KW-0812">Transmembrane</keyword>
<name>A0AAW7YUU1_9STAP</name>
<sequence>VFGPTLVMPGMVGIIYAEFGIAISVSVVISTLVAMTLTPALCVLLMTRDLTPNRFFQAFNRGFERFTEAFGKSVAVLCRRLG</sequence>
<dbReference type="Pfam" id="PF00873">
    <property type="entry name" value="ACR_tran"/>
    <property type="match status" value="1"/>
</dbReference>
<protein>
    <submittedName>
        <fullName evidence="2">Efflux RND transporter permease subunit</fullName>
    </submittedName>
</protein>
<reference evidence="2" key="1">
    <citation type="submission" date="2023-07" db="EMBL/GenBank/DDBJ databases">
        <title>Genome content predicts the carbon catabolic preferences of heterotrophic bacteria.</title>
        <authorList>
            <person name="Gralka M."/>
        </authorList>
    </citation>
    <scope>NUCLEOTIDE SEQUENCE</scope>
    <source>
        <strain evidence="2">E2R20</strain>
    </source>
</reference>
<dbReference type="Proteomes" id="UP001170310">
    <property type="component" value="Unassembled WGS sequence"/>
</dbReference>
<feature type="non-terminal residue" evidence="2">
    <location>
        <position position="82"/>
    </location>
</feature>
<dbReference type="GO" id="GO:0005886">
    <property type="term" value="C:plasma membrane"/>
    <property type="evidence" value="ECO:0007669"/>
    <property type="project" value="TreeGrafter"/>
</dbReference>
<dbReference type="GO" id="GO:0042910">
    <property type="term" value="F:xenobiotic transmembrane transporter activity"/>
    <property type="evidence" value="ECO:0007669"/>
    <property type="project" value="TreeGrafter"/>
</dbReference>
<keyword evidence="3" id="KW-1185">Reference proteome</keyword>
<accession>A0AAW7YUU1</accession>
<dbReference type="RefSeq" id="WP_303522570.1">
    <property type="nucleotide sequence ID" value="NZ_JAUOQO010000745.1"/>
</dbReference>
<keyword evidence="1" id="KW-0472">Membrane</keyword>
<gene>
    <name evidence="2" type="ORF">Q4528_15315</name>
</gene>
<evidence type="ECO:0000313" key="2">
    <source>
        <dbReference type="EMBL" id="MDO6575482.1"/>
    </source>
</evidence>
<proteinExistence type="predicted"/>
<organism evidence="2 3">
    <name type="scientific">Staphylococcus pasteuri_A</name>
    <dbReference type="NCBI Taxonomy" id="3062664"/>
    <lineage>
        <taxon>Bacteria</taxon>
        <taxon>Bacillati</taxon>
        <taxon>Bacillota</taxon>
        <taxon>Bacilli</taxon>
        <taxon>Bacillales</taxon>
        <taxon>Staphylococcaceae</taxon>
        <taxon>Staphylococcus</taxon>
    </lineage>
</organism>